<reference evidence="4" key="1">
    <citation type="journal article" date="2019" name="Int. J. Syst. Evol. Microbiol.">
        <title>The Global Catalogue of Microorganisms (GCM) 10K type strain sequencing project: providing services to taxonomists for standard genome sequencing and annotation.</title>
        <authorList>
            <consortium name="The Broad Institute Genomics Platform"/>
            <consortium name="The Broad Institute Genome Sequencing Center for Infectious Disease"/>
            <person name="Wu L."/>
            <person name="Ma J."/>
        </authorList>
    </citation>
    <scope>NUCLEOTIDE SEQUENCE [LARGE SCALE GENOMIC DNA]</scope>
    <source>
        <strain evidence="4">NBRC 105830</strain>
    </source>
</reference>
<dbReference type="InterPro" id="IPR012341">
    <property type="entry name" value="6hp_glycosidase-like_sf"/>
</dbReference>
<keyword evidence="4" id="KW-1185">Reference proteome</keyword>
<dbReference type="SUPFAM" id="SSF48208">
    <property type="entry name" value="Six-hairpin glycosidases"/>
    <property type="match status" value="1"/>
</dbReference>
<sequence length="279" mass="30715">MLALDRLRSAGVQEDAFSWSLQRNLLRLVESRLEEPDRGIWEVRGDPHLFTHGRVLMWAAFDRGVRAVEEHGLRGPVERWRGHRDRLHDEIWARGVRDGSFVQHYDTDAVDAALLQIPQTGFVAADSDVMLATTARIEQTLVDRHGFVRRYLTEDAVSGDGEASAAGAGGAGSRATVTSDGLRGGEGTFLMCSFWLVEQYARSGRRADALALMDRLLAVRNDLGLLAEEYDAEAGRLLGNFPQAFSHLALIRAASALSDPTAAGRQRRSAPPVSGSRRR</sequence>
<evidence type="ECO:0000259" key="2">
    <source>
        <dbReference type="Pfam" id="PF00723"/>
    </source>
</evidence>
<protein>
    <recommendedName>
        <fullName evidence="2">GH15-like domain-containing protein</fullName>
    </recommendedName>
</protein>
<dbReference type="EMBL" id="BSUJ01000001">
    <property type="protein sequence ID" value="GMA19464.1"/>
    <property type="molecule type" value="Genomic_DNA"/>
</dbReference>
<feature type="domain" description="GH15-like" evidence="2">
    <location>
        <begin position="7"/>
        <end position="254"/>
    </location>
</feature>
<proteinExistence type="predicted"/>
<accession>A0ABQ6HLZ6</accession>
<evidence type="ECO:0000313" key="3">
    <source>
        <dbReference type="EMBL" id="GMA19464.1"/>
    </source>
</evidence>
<dbReference type="Pfam" id="PF00723">
    <property type="entry name" value="Glyco_hydro_15"/>
    <property type="match status" value="1"/>
</dbReference>
<feature type="region of interest" description="Disordered" evidence="1">
    <location>
        <begin position="259"/>
        <end position="279"/>
    </location>
</feature>
<dbReference type="PANTHER" id="PTHR31616">
    <property type="entry name" value="TREHALASE"/>
    <property type="match status" value="1"/>
</dbReference>
<gene>
    <name evidence="3" type="ORF">GCM10025862_14850</name>
</gene>
<organism evidence="3 4">
    <name type="scientific">Arsenicicoccus piscis</name>
    <dbReference type="NCBI Taxonomy" id="673954"/>
    <lineage>
        <taxon>Bacteria</taxon>
        <taxon>Bacillati</taxon>
        <taxon>Actinomycetota</taxon>
        <taxon>Actinomycetes</taxon>
        <taxon>Micrococcales</taxon>
        <taxon>Intrasporangiaceae</taxon>
        <taxon>Arsenicicoccus</taxon>
    </lineage>
</organism>
<evidence type="ECO:0000313" key="4">
    <source>
        <dbReference type="Proteomes" id="UP001157109"/>
    </source>
</evidence>
<dbReference type="Proteomes" id="UP001157109">
    <property type="component" value="Unassembled WGS sequence"/>
</dbReference>
<dbReference type="InterPro" id="IPR011613">
    <property type="entry name" value="GH15-like"/>
</dbReference>
<evidence type="ECO:0000256" key="1">
    <source>
        <dbReference type="SAM" id="MobiDB-lite"/>
    </source>
</evidence>
<dbReference type="InterPro" id="IPR008928">
    <property type="entry name" value="6-hairpin_glycosidase_sf"/>
</dbReference>
<dbReference type="Gene3D" id="1.50.10.10">
    <property type="match status" value="1"/>
</dbReference>
<dbReference type="PANTHER" id="PTHR31616:SF0">
    <property type="entry name" value="GLUCAN 1,4-ALPHA-GLUCOSIDASE"/>
    <property type="match status" value="1"/>
</dbReference>
<comment type="caution">
    <text evidence="3">The sequence shown here is derived from an EMBL/GenBank/DDBJ whole genome shotgun (WGS) entry which is preliminary data.</text>
</comment>
<name>A0ABQ6HLZ6_9MICO</name>